<evidence type="ECO:0000259" key="7">
    <source>
        <dbReference type="Pfam" id="PF01676"/>
    </source>
</evidence>
<reference evidence="8 9" key="1">
    <citation type="journal article" date="2017" name="ISME J.">
        <title>Energy and carbon metabolisms in a deep terrestrial subsurface fluid microbial community.</title>
        <authorList>
            <person name="Momper L."/>
            <person name="Jungbluth S.P."/>
            <person name="Lee M.D."/>
            <person name="Amend J.P."/>
        </authorList>
    </citation>
    <scope>NUCLEOTIDE SEQUENCE [LARGE SCALE GENOMIC DNA]</scope>
    <source>
        <strain evidence="8">SURF_29</strain>
    </source>
</reference>
<feature type="region of interest" description="Disordered" evidence="6">
    <location>
        <begin position="410"/>
        <end position="430"/>
    </location>
</feature>
<name>A0A419DFZ6_9BACT</name>
<dbReference type="SUPFAM" id="SSF53649">
    <property type="entry name" value="Alkaline phosphatase-like"/>
    <property type="match status" value="1"/>
</dbReference>
<dbReference type="GO" id="GO:0006096">
    <property type="term" value="P:glycolytic process"/>
    <property type="evidence" value="ECO:0007669"/>
    <property type="project" value="UniProtKB-KW"/>
</dbReference>
<dbReference type="PIRSF" id="PIRSF006392">
    <property type="entry name" value="IPGAM_arch"/>
    <property type="match status" value="1"/>
</dbReference>
<feature type="domain" description="Metalloenzyme" evidence="7">
    <location>
        <begin position="27"/>
        <end position="414"/>
    </location>
</feature>
<sequence length="480" mass="53256">MILSTLRFSLILLIILINLCYNRHMQKTLLVILDGLGDRPIKDFGGKTPLESAKTPNMDLLAKRGICGVMNAMPKDLYPTSEEAHLAILGYDFKKDHPGRGVLEALGIGVKLKKDELAFRVDFSTVDKDLNLIDARAGVIDSVKDLCKAVDNIEIDNIRFKIYPSLQHRAVLVVSGDIVKKYIKEMDSRLRGNDNGWISDTDPHKAGPHKLGVRVLRPKATGSSREGKTIARALERYQLLSHEILNENKINKKRFKKGLLAANFITTRGCGHLKDIDDFKEKFGAKSACIAGAPLYKGISIYLGMKMLSVRGATGKLDTNVGAKVKASLKALKKYDFVFLHIKGTDMAGEDYGDGKMKRDFIEKIDKELGGFLNIKNATIAITGDHATPCELKDHSSDVVPVLISPSLRHSERSEAKSRKPLKNDEDKGKGFLRSSFQEVGRNDNQCHKDKVNKFGESYCKEGGLGHIYGKDFMKTLLGE</sequence>
<evidence type="ECO:0000256" key="3">
    <source>
        <dbReference type="ARBA" id="ARBA00004921"/>
    </source>
</evidence>
<comment type="catalytic activity">
    <reaction evidence="1">
        <text>(2R)-2-phosphoglycerate = (2R)-3-phosphoglycerate</text>
        <dbReference type="Rhea" id="RHEA:15901"/>
        <dbReference type="ChEBI" id="CHEBI:58272"/>
        <dbReference type="ChEBI" id="CHEBI:58289"/>
        <dbReference type="EC" id="5.4.2.12"/>
    </reaction>
</comment>
<dbReference type="CDD" id="cd16011">
    <property type="entry name" value="iPGM_like"/>
    <property type="match status" value="1"/>
</dbReference>
<evidence type="ECO:0000256" key="4">
    <source>
        <dbReference type="ARBA" id="ARBA00005524"/>
    </source>
</evidence>
<protein>
    <submittedName>
        <fullName evidence="8">2,3-bisphosphoglycerate-independent phosphoglycerate mutase</fullName>
        <ecNumber evidence="8">5.4.2.12</ecNumber>
    </submittedName>
</protein>
<dbReference type="AlphaFoldDB" id="A0A419DFZ6"/>
<evidence type="ECO:0000256" key="2">
    <source>
        <dbReference type="ARBA" id="ARBA00002315"/>
    </source>
</evidence>
<evidence type="ECO:0000256" key="5">
    <source>
        <dbReference type="ARBA" id="ARBA00023152"/>
    </source>
</evidence>
<comment type="caution">
    <text evidence="8">The sequence shown here is derived from an EMBL/GenBank/DDBJ whole genome shotgun (WGS) entry which is preliminary data.</text>
</comment>
<proteinExistence type="inferred from homology"/>
<keyword evidence="5" id="KW-0324">Glycolysis</keyword>
<comment type="pathway">
    <text evidence="3">Carbohydrate degradation.</text>
</comment>
<dbReference type="NCBIfam" id="TIGR00306">
    <property type="entry name" value="apgM"/>
    <property type="match status" value="1"/>
</dbReference>
<accession>A0A419DFZ6</accession>
<dbReference type="InterPro" id="IPR004456">
    <property type="entry name" value="Pglycerate_mutase_ApgM"/>
</dbReference>
<evidence type="ECO:0000313" key="9">
    <source>
        <dbReference type="Proteomes" id="UP000285655"/>
    </source>
</evidence>
<dbReference type="InterPro" id="IPR006124">
    <property type="entry name" value="Metalloenzyme"/>
</dbReference>
<dbReference type="EMBL" id="QZJW01000005">
    <property type="protein sequence ID" value="RJO62059.1"/>
    <property type="molecule type" value="Genomic_DNA"/>
</dbReference>
<dbReference type="PANTHER" id="PTHR31209:SF0">
    <property type="entry name" value="METALLOENZYME DOMAIN-CONTAINING PROTEIN"/>
    <property type="match status" value="1"/>
</dbReference>
<organism evidence="8 9">
    <name type="scientific">candidate division WS5 bacterium</name>
    <dbReference type="NCBI Taxonomy" id="2093353"/>
    <lineage>
        <taxon>Bacteria</taxon>
        <taxon>candidate division WS5</taxon>
    </lineage>
</organism>
<comment type="similarity">
    <text evidence="4">Belongs to the BPG-independent phosphoglycerate mutase family. A-PGAM subfamily.</text>
</comment>
<dbReference type="Pfam" id="PF10143">
    <property type="entry name" value="PhosphMutase"/>
    <property type="match status" value="1"/>
</dbReference>
<dbReference type="EC" id="5.4.2.12" evidence="8"/>
<dbReference type="Pfam" id="PF01676">
    <property type="entry name" value="Metalloenzyme"/>
    <property type="match status" value="1"/>
</dbReference>
<comment type="function">
    <text evidence="2">Catalyzes the interconversion of 2-phosphoglycerate and 3-phosphoglycerate.</text>
</comment>
<evidence type="ECO:0000313" key="8">
    <source>
        <dbReference type="EMBL" id="RJO62059.1"/>
    </source>
</evidence>
<dbReference type="GO" id="GO:0004619">
    <property type="term" value="F:phosphoglycerate mutase activity"/>
    <property type="evidence" value="ECO:0007669"/>
    <property type="project" value="UniProtKB-EC"/>
</dbReference>
<dbReference type="Gene3D" id="3.40.720.10">
    <property type="entry name" value="Alkaline Phosphatase, subunit A"/>
    <property type="match status" value="2"/>
</dbReference>
<evidence type="ECO:0000256" key="1">
    <source>
        <dbReference type="ARBA" id="ARBA00000370"/>
    </source>
</evidence>
<dbReference type="GO" id="GO:0046872">
    <property type="term" value="F:metal ion binding"/>
    <property type="evidence" value="ECO:0007669"/>
    <property type="project" value="InterPro"/>
</dbReference>
<evidence type="ECO:0000256" key="6">
    <source>
        <dbReference type="SAM" id="MobiDB-lite"/>
    </source>
</evidence>
<dbReference type="PANTHER" id="PTHR31209">
    <property type="entry name" value="COFACTOR-INDEPENDENT PHOSPHOGLYCERATE MUTASE"/>
    <property type="match status" value="1"/>
</dbReference>
<dbReference type="InterPro" id="IPR017850">
    <property type="entry name" value="Alkaline_phosphatase_core_sf"/>
</dbReference>
<dbReference type="Proteomes" id="UP000285655">
    <property type="component" value="Unassembled WGS sequence"/>
</dbReference>
<gene>
    <name evidence="8" type="primary">apgM</name>
    <name evidence="8" type="ORF">C4544_00985</name>
</gene>
<keyword evidence="8" id="KW-0413">Isomerase</keyword>